<dbReference type="GO" id="GO:0005524">
    <property type="term" value="F:ATP binding"/>
    <property type="evidence" value="ECO:0007669"/>
    <property type="project" value="UniProtKB-KW"/>
</dbReference>
<dbReference type="Pfam" id="PF00690">
    <property type="entry name" value="Cation_ATPase_N"/>
    <property type="match status" value="1"/>
</dbReference>
<dbReference type="InterPro" id="IPR050510">
    <property type="entry name" value="Cation_transp_ATPase_P-type"/>
</dbReference>
<feature type="transmembrane region" description="Helical" evidence="16">
    <location>
        <begin position="70"/>
        <end position="86"/>
    </location>
</feature>
<dbReference type="SFLD" id="SFLDF00027">
    <property type="entry name" value="p-type_atpase"/>
    <property type="match status" value="1"/>
</dbReference>
<dbReference type="EMBL" id="QNRQ01000001">
    <property type="protein sequence ID" value="RBP42888.1"/>
    <property type="molecule type" value="Genomic_DNA"/>
</dbReference>
<dbReference type="GO" id="GO:0036376">
    <property type="term" value="P:sodium ion export across plasma membrane"/>
    <property type="evidence" value="ECO:0007669"/>
    <property type="project" value="TreeGrafter"/>
</dbReference>
<dbReference type="Gene3D" id="3.40.1110.10">
    <property type="entry name" value="Calcium-transporting ATPase, cytoplasmic domain N"/>
    <property type="match status" value="1"/>
</dbReference>
<dbReference type="RefSeq" id="WP_113931214.1">
    <property type="nucleotide sequence ID" value="NZ_JACCEU010000001.1"/>
</dbReference>
<dbReference type="GO" id="GO:0016887">
    <property type="term" value="F:ATP hydrolysis activity"/>
    <property type="evidence" value="ECO:0007669"/>
    <property type="project" value="InterPro"/>
</dbReference>
<dbReference type="SUPFAM" id="SSF81660">
    <property type="entry name" value="Metal cation-transporting ATPase, ATP-binding domain N"/>
    <property type="match status" value="1"/>
</dbReference>
<accession>A0A366HIX0</accession>
<dbReference type="PROSITE" id="PS00154">
    <property type="entry name" value="ATPASE_E1_E2"/>
    <property type="match status" value="1"/>
</dbReference>
<evidence type="ECO:0000256" key="3">
    <source>
        <dbReference type="ARBA" id="ARBA00012517"/>
    </source>
</evidence>
<evidence type="ECO:0000256" key="7">
    <source>
        <dbReference type="ARBA" id="ARBA00022741"/>
    </source>
</evidence>
<dbReference type="SFLD" id="SFLDG00002">
    <property type="entry name" value="C1.7:_P-type_atpase_like"/>
    <property type="match status" value="1"/>
</dbReference>
<keyword evidence="14 16" id="KW-0472">Membrane</keyword>
<evidence type="ECO:0000313" key="18">
    <source>
        <dbReference type="EMBL" id="RBP42888.1"/>
    </source>
</evidence>
<comment type="similarity">
    <text evidence="2">Belongs to the cation transport ATPase (P-type) (TC 3.A.3) family. Type IIA subfamily.</text>
</comment>
<dbReference type="PANTHER" id="PTHR43294">
    <property type="entry name" value="SODIUM/POTASSIUM-TRANSPORTING ATPASE SUBUNIT ALPHA"/>
    <property type="match status" value="1"/>
</dbReference>
<evidence type="ECO:0000256" key="9">
    <source>
        <dbReference type="ARBA" id="ARBA00022840"/>
    </source>
</evidence>
<evidence type="ECO:0000256" key="4">
    <source>
        <dbReference type="ARBA" id="ARBA00022448"/>
    </source>
</evidence>
<feature type="domain" description="Cation-transporting P-type ATPase N-terminal" evidence="17">
    <location>
        <begin position="5"/>
        <end position="66"/>
    </location>
</feature>
<dbReference type="Pfam" id="PF00702">
    <property type="entry name" value="Hydrolase"/>
    <property type="match status" value="1"/>
</dbReference>
<feature type="transmembrane region" description="Helical" evidence="16">
    <location>
        <begin position="794"/>
        <end position="813"/>
    </location>
</feature>
<keyword evidence="13" id="KW-0406">Ion transport</keyword>
<comment type="caution">
    <text evidence="18">The sequence shown here is derived from an EMBL/GenBank/DDBJ whole genome shotgun (WGS) entry which is preliminary data.</text>
</comment>
<dbReference type="GO" id="GO:1902600">
    <property type="term" value="P:proton transmembrane transport"/>
    <property type="evidence" value="ECO:0007669"/>
    <property type="project" value="TreeGrafter"/>
</dbReference>
<feature type="transmembrane region" description="Helical" evidence="16">
    <location>
        <begin position="825"/>
        <end position="842"/>
    </location>
</feature>
<dbReference type="InterPro" id="IPR059000">
    <property type="entry name" value="ATPase_P-type_domA"/>
</dbReference>
<keyword evidence="10" id="KW-1278">Translocase</keyword>
<dbReference type="InterPro" id="IPR001757">
    <property type="entry name" value="P_typ_ATPase"/>
</dbReference>
<dbReference type="GO" id="GO:0006883">
    <property type="term" value="P:intracellular sodium ion homeostasis"/>
    <property type="evidence" value="ECO:0007669"/>
    <property type="project" value="TreeGrafter"/>
</dbReference>
<feature type="transmembrane region" description="Helical" evidence="16">
    <location>
        <begin position="650"/>
        <end position="672"/>
    </location>
</feature>
<dbReference type="GO" id="GO:0030007">
    <property type="term" value="P:intracellular potassium ion homeostasis"/>
    <property type="evidence" value="ECO:0007669"/>
    <property type="project" value="TreeGrafter"/>
</dbReference>
<dbReference type="Pfam" id="PF00689">
    <property type="entry name" value="Cation_ATPase_C"/>
    <property type="match status" value="1"/>
</dbReference>
<dbReference type="Pfam" id="PF00122">
    <property type="entry name" value="E1-E2_ATPase"/>
    <property type="match status" value="1"/>
</dbReference>
<evidence type="ECO:0000256" key="16">
    <source>
        <dbReference type="SAM" id="Phobius"/>
    </source>
</evidence>
<comment type="subcellular location">
    <subcellularLocation>
        <location evidence="1">Endomembrane system</location>
        <topology evidence="1">Multi-pass membrane protein</topology>
    </subcellularLocation>
</comment>
<dbReference type="Gene3D" id="2.70.150.10">
    <property type="entry name" value="Calcium-transporting ATPase, cytoplasmic transduction domain A"/>
    <property type="match status" value="1"/>
</dbReference>
<keyword evidence="4" id="KW-0813">Transport</keyword>
<feature type="transmembrane region" description="Helical" evidence="16">
    <location>
        <begin position="678"/>
        <end position="700"/>
    </location>
</feature>
<proteinExistence type="inferred from homology"/>
<comment type="catalytic activity">
    <reaction evidence="15">
        <text>Cu(+)(in) + ATP + H2O = Cu(+)(out) + ADP + phosphate + H(+)</text>
        <dbReference type="Rhea" id="RHEA:25792"/>
        <dbReference type="ChEBI" id="CHEBI:15377"/>
        <dbReference type="ChEBI" id="CHEBI:15378"/>
        <dbReference type="ChEBI" id="CHEBI:30616"/>
        <dbReference type="ChEBI" id="CHEBI:43474"/>
        <dbReference type="ChEBI" id="CHEBI:49552"/>
        <dbReference type="ChEBI" id="CHEBI:456216"/>
        <dbReference type="EC" id="7.2.2.8"/>
    </reaction>
</comment>
<dbReference type="InterPro" id="IPR006068">
    <property type="entry name" value="ATPase_P-typ_cation-transptr_C"/>
</dbReference>
<dbReference type="InterPro" id="IPR023299">
    <property type="entry name" value="ATPase_P-typ_cyto_dom_N"/>
</dbReference>
<evidence type="ECO:0000256" key="5">
    <source>
        <dbReference type="ARBA" id="ARBA00022692"/>
    </source>
</evidence>
<keyword evidence="11 16" id="KW-1133">Transmembrane helix</keyword>
<keyword evidence="12" id="KW-0186">Copper</keyword>
<evidence type="ECO:0000256" key="8">
    <source>
        <dbReference type="ARBA" id="ARBA00022796"/>
    </source>
</evidence>
<name>A0A366HIX0_9BURK</name>
<dbReference type="InterPro" id="IPR023214">
    <property type="entry name" value="HAD_sf"/>
</dbReference>
<dbReference type="InterPro" id="IPR018303">
    <property type="entry name" value="ATPase_P-typ_P_site"/>
</dbReference>
<dbReference type="InterPro" id="IPR044492">
    <property type="entry name" value="P_typ_ATPase_HD_dom"/>
</dbReference>
<keyword evidence="7" id="KW-0547">Nucleotide-binding</keyword>
<dbReference type="PRINTS" id="PR00119">
    <property type="entry name" value="CATATPASE"/>
</dbReference>
<dbReference type="PRINTS" id="PR00120">
    <property type="entry name" value="HATPASE"/>
</dbReference>
<dbReference type="InterPro" id="IPR008250">
    <property type="entry name" value="ATPase_P-typ_transduc_dom_A_sf"/>
</dbReference>
<evidence type="ECO:0000256" key="6">
    <source>
        <dbReference type="ARBA" id="ARBA00022723"/>
    </source>
</evidence>
<feature type="transmembrane region" description="Helical" evidence="16">
    <location>
        <begin position="271"/>
        <end position="296"/>
    </location>
</feature>
<dbReference type="SFLD" id="SFLDS00003">
    <property type="entry name" value="Haloacid_Dehalogenase"/>
    <property type="match status" value="1"/>
</dbReference>
<dbReference type="GO" id="GO:0005391">
    <property type="term" value="F:P-type sodium:potassium-exchanging transporter activity"/>
    <property type="evidence" value="ECO:0007669"/>
    <property type="project" value="TreeGrafter"/>
</dbReference>
<evidence type="ECO:0000256" key="2">
    <source>
        <dbReference type="ARBA" id="ARBA00005675"/>
    </source>
</evidence>
<feature type="transmembrane region" description="Helical" evidence="16">
    <location>
        <begin position="721"/>
        <end position="746"/>
    </location>
</feature>
<dbReference type="EC" id="7.2.2.8" evidence="3"/>
<dbReference type="Proteomes" id="UP000253628">
    <property type="component" value="Unassembled WGS sequence"/>
</dbReference>
<reference evidence="18 19" key="1">
    <citation type="submission" date="2018-06" db="EMBL/GenBank/DDBJ databases">
        <title>Genomic Encyclopedia of Type Strains, Phase IV (KMG-IV): sequencing the most valuable type-strain genomes for metagenomic binning, comparative biology and taxonomic classification.</title>
        <authorList>
            <person name="Goeker M."/>
        </authorList>
    </citation>
    <scope>NUCLEOTIDE SEQUENCE [LARGE SCALE GENOMIC DNA]</scope>
    <source>
        <strain evidence="18 19">DSM 25520</strain>
    </source>
</reference>
<dbReference type="NCBIfam" id="TIGR01494">
    <property type="entry name" value="ATPase_P-type"/>
    <property type="match status" value="2"/>
</dbReference>
<dbReference type="AlphaFoldDB" id="A0A366HIX0"/>
<dbReference type="SMART" id="SM00831">
    <property type="entry name" value="Cation_ATPase_N"/>
    <property type="match status" value="1"/>
</dbReference>
<evidence type="ECO:0000256" key="14">
    <source>
        <dbReference type="ARBA" id="ARBA00023136"/>
    </source>
</evidence>
<dbReference type="SUPFAM" id="SSF81653">
    <property type="entry name" value="Calcium ATPase, transduction domain A"/>
    <property type="match status" value="1"/>
</dbReference>
<dbReference type="SUPFAM" id="SSF81665">
    <property type="entry name" value="Calcium ATPase, transmembrane domain M"/>
    <property type="match status" value="1"/>
</dbReference>
<keyword evidence="9" id="KW-0067">ATP-binding</keyword>
<dbReference type="GO" id="GO:0005886">
    <property type="term" value="C:plasma membrane"/>
    <property type="evidence" value="ECO:0007669"/>
    <property type="project" value="TreeGrafter"/>
</dbReference>
<dbReference type="SUPFAM" id="SSF56784">
    <property type="entry name" value="HAD-like"/>
    <property type="match status" value="1"/>
</dbReference>
<keyword evidence="8" id="KW-0187">Copper transport</keyword>
<gene>
    <name evidence="18" type="ORF">DFR37_10113</name>
</gene>
<protein>
    <recommendedName>
        <fullName evidence="3">P-type Cu(+) transporter</fullName>
        <ecNumber evidence="3">7.2.2.8</ecNumber>
    </recommendedName>
</protein>
<evidence type="ECO:0000256" key="11">
    <source>
        <dbReference type="ARBA" id="ARBA00022989"/>
    </source>
</evidence>
<keyword evidence="5 16" id="KW-0812">Transmembrane</keyword>
<evidence type="ECO:0000259" key="17">
    <source>
        <dbReference type="SMART" id="SM00831"/>
    </source>
</evidence>
<feature type="transmembrane region" description="Helical" evidence="16">
    <location>
        <begin position="758"/>
        <end position="774"/>
    </location>
</feature>
<dbReference type="PANTHER" id="PTHR43294:SF20">
    <property type="entry name" value="P-TYPE ATPASE"/>
    <property type="match status" value="1"/>
</dbReference>
<dbReference type="InterPro" id="IPR036412">
    <property type="entry name" value="HAD-like_sf"/>
</dbReference>
<dbReference type="FunFam" id="3.40.50.1000:FF:000144">
    <property type="entry name" value="copper-transporting ATPase 1 isoform X2"/>
    <property type="match status" value="1"/>
</dbReference>
<dbReference type="Gene3D" id="3.40.50.1000">
    <property type="entry name" value="HAD superfamily/HAD-like"/>
    <property type="match status" value="1"/>
</dbReference>
<dbReference type="OrthoDB" id="9814270at2"/>
<keyword evidence="6" id="KW-0479">Metal-binding</keyword>
<evidence type="ECO:0000256" key="1">
    <source>
        <dbReference type="ARBA" id="ARBA00004127"/>
    </source>
</evidence>
<evidence type="ECO:0000313" key="19">
    <source>
        <dbReference type="Proteomes" id="UP000253628"/>
    </source>
</evidence>
<evidence type="ECO:0000256" key="13">
    <source>
        <dbReference type="ARBA" id="ARBA00023065"/>
    </source>
</evidence>
<dbReference type="GO" id="GO:0140581">
    <property type="term" value="F:P-type monovalent copper transporter activity"/>
    <property type="evidence" value="ECO:0007669"/>
    <property type="project" value="UniProtKB-EC"/>
</dbReference>
<feature type="transmembrane region" description="Helical" evidence="16">
    <location>
        <begin position="237"/>
        <end position="259"/>
    </location>
</feature>
<evidence type="ECO:0000256" key="10">
    <source>
        <dbReference type="ARBA" id="ARBA00022967"/>
    </source>
</evidence>
<dbReference type="Gene3D" id="1.20.1110.10">
    <property type="entry name" value="Calcium-transporting ATPase, transmembrane domain"/>
    <property type="match status" value="1"/>
</dbReference>
<evidence type="ECO:0000256" key="12">
    <source>
        <dbReference type="ARBA" id="ARBA00023008"/>
    </source>
</evidence>
<dbReference type="GO" id="GO:0046872">
    <property type="term" value="F:metal ion binding"/>
    <property type="evidence" value="ECO:0007669"/>
    <property type="project" value="UniProtKB-KW"/>
</dbReference>
<dbReference type="InterPro" id="IPR004014">
    <property type="entry name" value="ATPase_P-typ_cation-transptr_N"/>
</dbReference>
<keyword evidence="19" id="KW-1185">Reference proteome</keyword>
<dbReference type="GO" id="GO:1990573">
    <property type="term" value="P:potassium ion import across plasma membrane"/>
    <property type="evidence" value="ECO:0007669"/>
    <property type="project" value="TreeGrafter"/>
</dbReference>
<dbReference type="InterPro" id="IPR023298">
    <property type="entry name" value="ATPase_P-typ_TM_dom_sf"/>
</dbReference>
<sequence length="854" mass="92401">MNVGSGAQLPPGLSSTEAACRLLTEGPNRLPDNARKSVWTMLGSVAAEPMFIMLLSASGIYLLLGDKTEAAFLMASVFIVISITLLQQRRARRALEALRDLSAPLALVIRDGQPTRIPGPHVVRGDLLVLHEGDRIAADGVLLRGSISVDESLLSGEAIAIEKVAPPVSESTVGAAPVADASNAGLPLLFASTVVTKGEGVVQITAIGTETAVGRIGESLSRVESLPSGLTLASRRIVWQMTTLGLLIAALVFVVSWSWDGRPLLDSLLAAIALIMAVLPEEIPLVLTVFLALGAWRMAKKKVLTRQMSGLEALGAITILAVDKTGTITQNRMKVAQLSTETAQFHDDNSTPLPNEFHELCRIAMLASPADPFDPMEKAIQQFEQRSLKESRRPGEGLRQAAKYDLSSSVLAMTNVYSAEESSEYLIATKGAPETILDLCRLPERTHEAMQLRAAAMAESGLRVLGVAKGSWHAENLPPDQRDFNFIFLGFVGFVDPPRPDVKQAISECRSAGIRVIMMTGDHPATARAIGQQVGLSERLDLITGAEVAEMNDIELAKKLGYIDLCARLKPEQKLRLVQLLQRNGEVVAMTGDGVNDAPALQAANIGIAMGERGTDVAREAADLILMDDSFASIVLSVRQGRRIYDNITCAIRFIFAVHVPVVALALFPTLFHWPIVLFPLHIVLLELIIDPSCSIVFEAQPEKSDIMKRPPRELTHTPFSLSNLGYAIVQGVGISFILLLGYWMLGSMPALSETQERVIVYISLVAGVLLLVVKNGEFSVSLSAGASKSSNLLIGFIVLITGLLIAITTVPMANEIFQFRRPEFFDWGFAAIMVAIMAIWLETFKRAMQRYAN</sequence>
<dbReference type="GO" id="GO:0012505">
    <property type="term" value="C:endomembrane system"/>
    <property type="evidence" value="ECO:0007669"/>
    <property type="project" value="UniProtKB-SubCell"/>
</dbReference>
<feature type="transmembrane region" description="Helical" evidence="16">
    <location>
        <begin position="38"/>
        <end position="64"/>
    </location>
</feature>
<organism evidence="18 19">
    <name type="scientific">Eoetvoesiella caeni</name>
    <dbReference type="NCBI Taxonomy" id="645616"/>
    <lineage>
        <taxon>Bacteria</taxon>
        <taxon>Pseudomonadati</taxon>
        <taxon>Pseudomonadota</taxon>
        <taxon>Betaproteobacteria</taxon>
        <taxon>Burkholderiales</taxon>
        <taxon>Alcaligenaceae</taxon>
        <taxon>Eoetvoesiella</taxon>
    </lineage>
</organism>
<evidence type="ECO:0000256" key="15">
    <source>
        <dbReference type="ARBA" id="ARBA00049289"/>
    </source>
</evidence>